<sequence>MNSNILFIDRLIERKKAFNVSGIKLPKIRQLKITIVNLTGKLKRTFL</sequence>
<gene>
    <name evidence="1" type="ORF">Trichorick_01300</name>
</gene>
<accession>A0ABZ0UWU2</accession>
<dbReference type="Proteomes" id="UP001326613">
    <property type="component" value="Chromosome"/>
</dbReference>
<dbReference type="EMBL" id="CP112932">
    <property type="protein sequence ID" value="WPY01389.1"/>
    <property type="molecule type" value="Genomic_DNA"/>
</dbReference>
<name>A0ABZ0UWU2_9RICK</name>
<proteinExistence type="predicted"/>
<reference evidence="1 2" key="1">
    <citation type="submission" date="2022-10" db="EMBL/GenBank/DDBJ databases">
        <title>Host association and intracellularity evolved multiple times independently in the Rickettsiales.</title>
        <authorList>
            <person name="Castelli M."/>
            <person name="Nardi T."/>
            <person name="Gammuto L."/>
            <person name="Bellinzona G."/>
            <person name="Sabaneyeva E."/>
            <person name="Potekhin A."/>
            <person name="Serra V."/>
            <person name="Petroni G."/>
            <person name="Sassera D."/>
        </authorList>
    </citation>
    <scope>NUCLEOTIDE SEQUENCE [LARGE SCALE GENOMIC DNA]</scope>
    <source>
        <strain evidence="1 2">Kr 154-4</strain>
    </source>
</reference>
<organism evidence="1 2">
    <name type="scientific">Candidatus Trichorickettsia mobilis</name>
    <dbReference type="NCBI Taxonomy" id="1346319"/>
    <lineage>
        <taxon>Bacteria</taxon>
        <taxon>Pseudomonadati</taxon>
        <taxon>Pseudomonadota</taxon>
        <taxon>Alphaproteobacteria</taxon>
        <taxon>Rickettsiales</taxon>
        <taxon>Rickettsiaceae</taxon>
        <taxon>Rickettsieae</taxon>
        <taxon>Candidatus Trichorickettsia</taxon>
    </lineage>
</organism>
<evidence type="ECO:0000313" key="2">
    <source>
        <dbReference type="Proteomes" id="UP001326613"/>
    </source>
</evidence>
<evidence type="ECO:0000313" key="1">
    <source>
        <dbReference type="EMBL" id="WPY01389.1"/>
    </source>
</evidence>
<protein>
    <submittedName>
        <fullName evidence="1">Uncharacterized protein</fullName>
    </submittedName>
</protein>
<keyword evidence="2" id="KW-1185">Reference proteome</keyword>